<dbReference type="InterPro" id="IPR019734">
    <property type="entry name" value="TPR_rpt"/>
</dbReference>
<evidence type="ECO:0000256" key="1">
    <source>
        <dbReference type="ARBA" id="ARBA00004496"/>
    </source>
</evidence>
<dbReference type="SUPFAM" id="SSF48452">
    <property type="entry name" value="TPR-like"/>
    <property type="match status" value="1"/>
</dbReference>
<comment type="caution">
    <text evidence="7">The sequence shown here is derived from an EMBL/GenBank/DDBJ whole genome shotgun (WGS) entry which is preliminary data.</text>
</comment>
<dbReference type="EMBL" id="CAJZBQ010000054">
    <property type="protein sequence ID" value="CAG9332145.1"/>
    <property type="molecule type" value="Genomic_DNA"/>
</dbReference>
<evidence type="ECO:0000256" key="3">
    <source>
        <dbReference type="ARBA" id="ARBA00022737"/>
    </source>
</evidence>
<dbReference type="InterPro" id="IPR051476">
    <property type="entry name" value="Bac_ResReg_Asp_Phosphatase"/>
</dbReference>
<evidence type="ECO:0000313" key="7">
    <source>
        <dbReference type="EMBL" id="CAG9332145.1"/>
    </source>
</evidence>
<accession>A0AAU9K2B0</accession>
<keyword evidence="4 6" id="KW-0802">TPR repeat</keyword>
<proteinExistence type="predicted"/>
<feature type="repeat" description="TPR" evidence="6">
    <location>
        <begin position="184"/>
        <end position="217"/>
    </location>
</feature>
<reference evidence="7" key="1">
    <citation type="submission" date="2021-09" db="EMBL/GenBank/DDBJ databases">
        <authorList>
            <consortium name="AG Swart"/>
            <person name="Singh M."/>
            <person name="Singh A."/>
            <person name="Seah K."/>
            <person name="Emmerich C."/>
        </authorList>
    </citation>
    <scope>NUCLEOTIDE SEQUENCE</scope>
    <source>
        <strain evidence="7">ATCC30299</strain>
    </source>
</reference>
<evidence type="ECO:0000256" key="5">
    <source>
        <dbReference type="ARBA" id="ARBA00040665"/>
    </source>
</evidence>
<keyword evidence="2" id="KW-0963">Cytoplasm</keyword>
<evidence type="ECO:0000256" key="6">
    <source>
        <dbReference type="PROSITE-ProRule" id="PRU00339"/>
    </source>
</evidence>
<dbReference type="PANTHER" id="PTHR46630">
    <property type="entry name" value="TETRATRICOPEPTIDE REPEAT PROTEIN 29"/>
    <property type="match status" value="1"/>
</dbReference>
<evidence type="ECO:0000256" key="4">
    <source>
        <dbReference type="ARBA" id="ARBA00022803"/>
    </source>
</evidence>
<gene>
    <name evidence="7" type="ORF">BSTOLATCC_MIC55599</name>
</gene>
<keyword evidence="8" id="KW-1185">Reference proteome</keyword>
<organism evidence="7 8">
    <name type="scientific">Blepharisma stoltei</name>
    <dbReference type="NCBI Taxonomy" id="1481888"/>
    <lineage>
        <taxon>Eukaryota</taxon>
        <taxon>Sar</taxon>
        <taxon>Alveolata</taxon>
        <taxon>Ciliophora</taxon>
        <taxon>Postciliodesmatophora</taxon>
        <taxon>Heterotrichea</taxon>
        <taxon>Heterotrichida</taxon>
        <taxon>Blepharismidae</taxon>
        <taxon>Blepharisma</taxon>
    </lineage>
</organism>
<dbReference type="Gene3D" id="1.25.40.10">
    <property type="entry name" value="Tetratricopeptide repeat domain"/>
    <property type="match status" value="1"/>
</dbReference>
<evidence type="ECO:0000256" key="2">
    <source>
        <dbReference type="ARBA" id="ARBA00022490"/>
    </source>
</evidence>
<sequence>MRSQDWSRVIDKKEIVVINYADREMVEPKIYHTASTIHKAPPRLSPKKSSLFPHLDHTPISGIEGKMLLYNEVFIKSTSLPALASKKKPKKPKKIRKVKITKTPGFFHQLLSIPVDYPNPGETLQDLLMKSELGIPPGDLQREAKMSLALGDKFESGNKILKATKFYRRLYFASEMNGDNEGKALALNRLGLVYYNKGRFKKAKDMNENHQQLCPDEFIPYYNLGIIYRSLKKHMLSIKKLEQAVDMSVEINDIEGECIALAQLGFSYKAYEDLDKAKQNLNQALEKAIEIGTKDIELELKMALAYIFYHTEHSEDSEKYFHSAMLMSKGPLSDICRINVGILRAQKADIFNIKKPLIINKN</sequence>
<dbReference type="PANTHER" id="PTHR46630:SF1">
    <property type="entry name" value="TETRATRICOPEPTIDE REPEAT PROTEIN 29"/>
    <property type="match status" value="1"/>
</dbReference>
<dbReference type="GO" id="GO:0005737">
    <property type="term" value="C:cytoplasm"/>
    <property type="evidence" value="ECO:0007669"/>
    <property type="project" value="UniProtKB-SubCell"/>
</dbReference>
<dbReference type="Proteomes" id="UP001162131">
    <property type="component" value="Unassembled WGS sequence"/>
</dbReference>
<dbReference type="InterPro" id="IPR011990">
    <property type="entry name" value="TPR-like_helical_dom_sf"/>
</dbReference>
<evidence type="ECO:0000313" key="8">
    <source>
        <dbReference type="Proteomes" id="UP001162131"/>
    </source>
</evidence>
<dbReference type="Pfam" id="PF13424">
    <property type="entry name" value="TPR_12"/>
    <property type="match status" value="1"/>
</dbReference>
<protein>
    <recommendedName>
        <fullName evidence="5">Tetratricopeptide repeat protein 29</fullName>
    </recommendedName>
</protein>
<name>A0AAU9K2B0_9CILI</name>
<dbReference type="SMART" id="SM00028">
    <property type="entry name" value="TPR"/>
    <property type="match status" value="3"/>
</dbReference>
<dbReference type="AlphaFoldDB" id="A0AAU9K2B0"/>
<comment type="subcellular location">
    <subcellularLocation>
        <location evidence="1">Cytoplasm</location>
    </subcellularLocation>
</comment>
<dbReference type="PROSITE" id="PS50005">
    <property type="entry name" value="TPR"/>
    <property type="match status" value="1"/>
</dbReference>
<keyword evidence="3" id="KW-0677">Repeat</keyword>